<protein>
    <submittedName>
        <fullName evidence="1">Ubiquinone/menaquinone biosynthesis C-methylase UbiE</fullName>
    </submittedName>
</protein>
<keyword evidence="1" id="KW-0830">Ubiquinone</keyword>
<dbReference type="Gene3D" id="3.40.50.150">
    <property type="entry name" value="Vaccinia Virus protein VP39"/>
    <property type="match status" value="1"/>
</dbReference>
<evidence type="ECO:0000313" key="2">
    <source>
        <dbReference type="Proteomes" id="UP000737402"/>
    </source>
</evidence>
<reference evidence="1 2" key="1">
    <citation type="submission" date="2021-01" db="EMBL/GenBank/DDBJ databases">
        <title>Genomic Encyclopedia of Type Strains, Phase IV (KMG-IV): sequencing the most valuable type-strain genomes for metagenomic binning, comparative biology and taxonomic classification.</title>
        <authorList>
            <person name="Goeker M."/>
        </authorList>
    </citation>
    <scope>NUCLEOTIDE SEQUENCE [LARGE SCALE GENOMIC DNA]</scope>
    <source>
        <strain evidence="1 2">DSM 25879</strain>
    </source>
</reference>
<dbReference type="EMBL" id="JAFBED010000001">
    <property type="protein sequence ID" value="MBM7618360.1"/>
    <property type="molecule type" value="Genomic_DNA"/>
</dbReference>
<dbReference type="Proteomes" id="UP000737402">
    <property type="component" value="Unassembled WGS sequence"/>
</dbReference>
<dbReference type="PANTHER" id="PTHR43861:SF6">
    <property type="entry name" value="METHYLTRANSFERASE TYPE 11"/>
    <property type="match status" value="1"/>
</dbReference>
<dbReference type="PANTHER" id="PTHR43861">
    <property type="entry name" value="TRANS-ACONITATE 2-METHYLTRANSFERASE-RELATED"/>
    <property type="match status" value="1"/>
</dbReference>
<gene>
    <name evidence="1" type="ORF">JOC95_000202</name>
</gene>
<dbReference type="CDD" id="cd02440">
    <property type="entry name" value="AdoMet_MTases"/>
    <property type="match status" value="1"/>
</dbReference>
<proteinExistence type="predicted"/>
<dbReference type="InterPro" id="IPR029063">
    <property type="entry name" value="SAM-dependent_MTases_sf"/>
</dbReference>
<organism evidence="1 2">
    <name type="scientific">Sutcliffiella tianshenii</name>
    <dbReference type="NCBI Taxonomy" id="1463404"/>
    <lineage>
        <taxon>Bacteria</taxon>
        <taxon>Bacillati</taxon>
        <taxon>Bacillota</taxon>
        <taxon>Bacilli</taxon>
        <taxon>Bacillales</taxon>
        <taxon>Bacillaceae</taxon>
        <taxon>Sutcliffiella</taxon>
    </lineage>
</organism>
<sequence length="353" mass="40430">MLMEDTNELLSGERIYPISFNEAAIDHKERYQLALNYISRDDNILDCATGAGYGAYYLAVNSNCNSVVGIDINEHAINWANENFKTQKNIYLKTDLLEDFSGSLPNNDYDLVTCFETIEHLKDDYGFLKRLSGCMKPGGILIISSPNEEVIPCLANPFYPGGKNPYHHRHYAPSELKNLLNDCGFSIIEAYTQCPDKIVKGENGFVIIYVCKYNNMDHKYSMNTLEQSIEKLSVIQMNRHYQFLNNSLSNSIDFTLINKRIDEILVSNYAFMEVYELIEGSKINLAYQALDQIDEKVCPEKNFLKGLIYQTSGDLYKAIESYTILLSEENRINPIIYSVAKEQFHKIIEMLPK</sequence>
<comment type="caution">
    <text evidence="1">The sequence shown here is derived from an EMBL/GenBank/DDBJ whole genome shotgun (WGS) entry which is preliminary data.</text>
</comment>
<dbReference type="Pfam" id="PF13489">
    <property type="entry name" value="Methyltransf_23"/>
    <property type="match status" value="1"/>
</dbReference>
<accession>A0ABS2NUM6</accession>
<dbReference type="SUPFAM" id="SSF53335">
    <property type="entry name" value="S-adenosyl-L-methionine-dependent methyltransferases"/>
    <property type="match status" value="1"/>
</dbReference>
<keyword evidence="2" id="KW-1185">Reference proteome</keyword>
<evidence type="ECO:0000313" key="1">
    <source>
        <dbReference type="EMBL" id="MBM7618360.1"/>
    </source>
</evidence>
<name>A0ABS2NUM6_9BACI</name>